<dbReference type="SMART" id="SM00332">
    <property type="entry name" value="PP2Cc"/>
    <property type="match status" value="1"/>
</dbReference>
<dbReference type="InterPro" id="IPR036457">
    <property type="entry name" value="PPM-type-like_dom_sf"/>
</dbReference>
<dbReference type="OrthoDB" id="416093at2759"/>
<protein>
    <submittedName>
        <fullName evidence="2">LALA0S02e06744g1_1</fullName>
    </submittedName>
</protein>
<dbReference type="Proteomes" id="UP000054304">
    <property type="component" value="Unassembled WGS sequence"/>
</dbReference>
<dbReference type="GO" id="GO:0004722">
    <property type="term" value="F:protein serine/threonine phosphatase activity"/>
    <property type="evidence" value="ECO:0007669"/>
    <property type="project" value="InterPro"/>
</dbReference>
<dbReference type="SUPFAM" id="SSF81606">
    <property type="entry name" value="PP2C-like"/>
    <property type="match status" value="1"/>
</dbReference>
<reference evidence="2 3" key="1">
    <citation type="submission" date="2014-12" db="EMBL/GenBank/DDBJ databases">
        <authorList>
            <person name="Neuveglise Cecile"/>
        </authorList>
    </citation>
    <scope>NUCLEOTIDE SEQUENCE [LARGE SCALE GENOMIC DNA]</scope>
    <source>
        <strain evidence="2 3">CBS 12615</strain>
    </source>
</reference>
<evidence type="ECO:0000259" key="1">
    <source>
        <dbReference type="PROSITE" id="PS51746"/>
    </source>
</evidence>
<accession>A0A0C7MUF1</accession>
<dbReference type="AlphaFoldDB" id="A0A0C7MUF1"/>
<dbReference type="Pfam" id="PF00481">
    <property type="entry name" value="PP2C"/>
    <property type="match status" value="1"/>
</dbReference>
<feature type="domain" description="PPM-type phosphatase" evidence="1">
    <location>
        <begin position="59"/>
        <end position="456"/>
    </location>
</feature>
<name>A0A0C7MUF1_9SACH</name>
<organism evidence="2 3">
    <name type="scientific">Lachancea lanzarotensis</name>
    <dbReference type="NCBI Taxonomy" id="1245769"/>
    <lineage>
        <taxon>Eukaryota</taxon>
        <taxon>Fungi</taxon>
        <taxon>Dikarya</taxon>
        <taxon>Ascomycota</taxon>
        <taxon>Saccharomycotina</taxon>
        <taxon>Saccharomycetes</taxon>
        <taxon>Saccharomycetales</taxon>
        <taxon>Saccharomycetaceae</taxon>
        <taxon>Lachancea</taxon>
    </lineage>
</organism>
<keyword evidence="3" id="KW-1185">Reference proteome</keyword>
<dbReference type="Gene3D" id="3.60.40.10">
    <property type="entry name" value="PPM-type phosphatase domain"/>
    <property type="match status" value="1"/>
</dbReference>
<dbReference type="STRING" id="1245769.A0A0C7MUF1"/>
<evidence type="ECO:0000313" key="3">
    <source>
        <dbReference type="Proteomes" id="UP000054304"/>
    </source>
</evidence>
<dbReference type="PANTHER" id="PTHR13832:SF589">
    <property type="entry name" value="[PYRUVATE DEHYDROGENASE [ACETYL-TRANSFERRING]]-PHOSPHATASE 2, MITOCHONDRIAL"/>
    <property type="match status" value="1"/>
</dbReference>
<dbReference type="HOGENOM" id="CLU_021251_0_0_1"/>
<gene>
    <name evidence="2" type="ORF">LALA0_S02e06744g</name>
</gene>
<proteinExistence type="predicted"/>
<dbReference type="RefSeq" id="XP_022627337.1">
    <property type="nucleotide sequence ID" value="XM_022773853.1"/>
</dbReference>
<dbReference type="InterPro" id="IPR015655">
    <property type="entry name" value="PP2C"/>
</dbReference>
<dbReference type="PANTHER" id="PTHR13832">
    <property type="entry name" value="PROTEIN PHOSPHATASE 2C"/>
    <property type="match status" value="1"/>
</dbReference>
<dbReference type="EMBL" id="LN736361">
    <property type="protein sequence ID" value="CEP61101.1"/>
    <property type="molecule type" value="Genomic_DNA"/>
</dbReference>
<sequence length="488" mass="54560">MGKAQPFVHLRPANLVLRASEKANNLNPGSFIHAKSHPSIAPASRSPMLRVNLNKFPGFIGHCSSRINRPTNEDFYSINMLKLPASGPEMNCIRQKHLPNKRDFWSTQLPLKRSILNLSVFDGHGSDRVAKLLAQELHNEIVGTLPSRDAFFDLLKDYKNRIGGKYWSNIYKKREEYFHRFIANCNTKQEQILFKEGKSGSRMIFDSWGNIIDKTSLLTENERLRLFTSFLNFDLKYCCDPKIAQGLGNEQQKPIGGSTASSVFITSYDEEDSFDESFFVTPKGLLKLVVTQVGDTKIVLCDKNGIAHSLTRIHHPSSSQESKRLQTSFQTDSFGNTRFLDNFANTRSFGDSIGKQDGLSCEPDIYSYLIGSTRSLQHSEISKLQFGGDECFVCLITDGVSDLISDQELVDLITSTVNLRGLKTASPQFVSEEVVRFIAAIGGRHADNATCLVLRLPNWGNWPSIDRTGAIREEKLMTGSSGSGRSNV</sequence>
<dbReference type="GeneID" id="34684515"/>
<dbReference type="PROSITE" id="PS51746">
    <property type="entry name" value="PPM_2"/>
    <property type="match status" value="1"/>
</dbReference>
<evidence type="ECO:0000313" key="2">
    <source>
        <dbReference type="EMBL" id="CEP61101.1"/>
    </source>
</evidence>
<dbReference type="InterPro" id="IPR001932">
    <property type="entry name" value="PPM-type_phosphatase-like_dom"/>
</dbReference>
<dbReference type="CDD" id="cd00143">
    <property type="entry name" value="PP2Cc"/>
    <property type="match status" value="1"/>
</dbReference>